<accession>A0A074ZZH9</accession>
<dbReference type="InterPro" id="IPR050774">
    <property type="entry name" value="KCMF1/Dystrophin"/>
</dbReference>
<feature type="region of interest" description="Disordered" evidence="1">
    <location>
        <begin position="1"/>
        <end position="33"/>
    </location>
</feature>
<dbReference type="InterPro" id="IPR015153">
    <property type="entry name" value="EF-hand_dom_typ1"/>
</dbReference>
<evidence type="ECO:0000313" key="3">
    <source>
        <dbReference type="EMBL" id="KER28665.1"/>
    </source>
</evidence>
<dbReference type="EMBL" id="KL596694">
    <property type="protein sequence ID" value="KER28665.1"/>
    <property type="molecule type" value="Genomic_DNA"/>
</dbReference>
<dbReference type="Gene3D" id="1.10.238.10">
    <property type="entry name" value="EF-hand"/>
    <property type="match status" value="1"/>
</dbReference>
<dbReference type="GO" id="GO:0099536">
    <property type="term" value="P:synaptic signaling"/>
    <property type="evidence" value="ECO:0007669"/>
    <property type="project" value="TreeGrafter"/>
</dbReference>
<dbReference type="RefSeq" id="XP_009167594.1">
    <property type="nucleotide sequence ID" value="XM_009169330.1"/>
</dbReference>
<dbReference type="GeneID" id="20327699"/>
<organism evidence="3 4">
    <name type="scientific">Opisthorchis viverrini</name>
    <name type="common">Southeast Asian liver fluke</name>
    <dbReference type="NCBI Taxonomy" id="6198"/>
    <lineage>
        <taxon>Eukaryota</taxon>
        <taxon>Metazoa</taxon>
        <taxon>Spiralia</taxon>
        <taxon>Lophotrochozoa</taxon>
        <taxon>Platyhelminthes</taxon>
        <taxon>Trematoda</taxon>
        <taxon>Digenea</taxon>
        <taxon>Opisthorchiida</taxon>
        <taxon>Opisthorchiata</taxon>
        <taxon>Opisthorchiidae</taxon>
        <taxon>Opisthorchis</taxon>
    </lineage>
</organism>
<feature type="domain" description="EF-hand" evidence="2">
    <location>
        <begin position="89"/>
        <end position="130"/>
    </location>
</feature>
<sequence length="310" mass="34289">MNQPDGVQNFPPIYTTGNMTQFNSHPPSSLHGQTNSYYQYPAQQQTLSQMPSFSMSPPGTAINLPPVRPAQPVLGTVYPVQASMGFKRLLAEMKLRQFDTIRFAAYRTASKLRYIQQRTLLLKIRLQLTTGFALFGAHQILSCGKMFQLFERKFTGKKVPGSNPTAVSQISLSRLGQPGSIPASVLLSVRFMELSRVVETFREFGLHQLNDPNASLDYAGTARILARIYSQLSGPTTDVQTKSCSKTTPSFDPNVLRAASEILLSFLIYALDVCATARLTVNSLKIALSTLTNAKPSDKFRCRLSCLHSK</sequence>
<gene>
    <name evidence="3" type="ORF">T265_13532</name>
</gene>
<evidence type="ECO:0000313" key="4">
    <source>
        <dbReference type="Proteomes" id="UP000054324"/>
    </source>
</evidence>
<dbReference type="STRING" id="6198.A0A074ZZH9"/>
<dbReference type="CTD" id="20327699"/>
<name>A0A074ZZH9_OPIVI</name>
<protein>
    <recommendedName>
        <fullName evidence="2">EF-hand domain-containing protein</fullName>
    </recommendedName>
</protein>
<evidence type="ECO:0000259" key="2">
    <source>
        <dbReference type="Pfam" id="PF09068"/>
    </source>
</evidence>
<evidence type="ECO:0000256" key="1">
    <source>
        <dbReference type="SAM" id="MobiDB-lite"/>
    </source>
</evidence>
<dbReference type="PANTHER" id="PTHR12268:SF27">
    <property type="entry name" value="DYSTROBREVIN, ISOFORM F"/>
    <property type="match status" value="1"/>
</dbReference>
<dbReference type="KEGG" id="ovi:T265_13532"/>
<keyword evidence="4" id="KW-1185">Reference proteome</keyword>
<dbReference type="Gene3D" id="6.10.140.70">
    <property type="match status" value="1"/>
</dbReference>
<dbReference type="Pfam" id="PF09068">
    <property type="entry name" value="EF-hand_2"/>
    <property type="match status" value="1"/>
</dbReference>
<reference evidence="3 4" key="1">
    <citation type="submission" date="2013-11" db="EMBL/GenBank/DDBJ databases">
        <title>Opisthorchis viverrini - life in the bile duct.</title>
        <authorList>
            <person name="Young N.D."/>
            <person name="Nagarajan N."/>
            <person name="Lin S.J."/>
            <person name="Korhonen P.K."/>
            <person name="Jex A.R."/>
            <person name="Hall R.S."/>
            <person name="Safavi-Hemami H."/>
            <person name="Kaewkong W."/>
            <person name="Bertrand D."/>
            <person name="Gao S."/>
            <person name="Seet Q."/>
            <person name="Wongkham S."/>
            <person name="Teh B.T."/>
            <person name="Wongkham C."/>
            <person name="Intapan P.M."/>
            <person name="Maleewong W."/>
            <person name="Yang X."/>
            <person name="Hu M."/>
            <person name="Wang Z."/>
            <person name="Hofmann A."/>
            <person name="Sternberg P.W."/>
            <person name="Tan P."/>
            <person name="Wang J."/>
            <person name="Gasser R.B."/>
        </authorList>
    </citation>
    <scope>NUCLEOTIDE SEQUENCE [LARGE SCALE GENOMIC DNA]</scope>
</reference>
<feature type="compositionally biased region" description="Polar residues" evidence="1">
    <location>
        <begin position="15"/>
        <end position="33"/>
    </location>
</feature>
<dbReference type="GO" id="GO:0005886">
    <property type="term" value="C:plasma membrane"/>
    <property type="evidence" value="ECO:0007669"/>
    <property type="project" value="TreeGrafter"/>
</dbReference>
<feature type="non-terminal residue" evidence="3">
    <location>
        <position position="310"/>
    </location>
</feature>
<dbReference type="AlphaFoldDB" id="A0A074ZZH9"/>
<dbReference type="GO" id="GO:0045202">
    <property type="term" value="C:synapse"/>
    <property type="evidence" value="ECO:0007669"/>
    <property type="project" value="TreeGrafter"/>
</dbReference>
<dbReference type="PANTHER" id="PTHR12268">
    <property type="entry name" value="E3 UBIQUITIN-PROTEIN LIGASE KCMF1"/>
    <property type="match status" value="1"/>
</dbReference>
<proteinExistence type="predicted"/>
<dbReference type="OrthoDB" id="6019271at2759"/>
<dbReference type="Proteomes" id="UP000054324">
    <property type="component" value="Unassembled WGS sequence"/>
</dbReference>